<evidence type="ECO:0000313" key="21">
    <source>
        <dbReference type="Proteomes" id="UP000308730"/>
    </source>
</evidence>
<evidence type="ECO:0000256" key="9">
    <source>
        <dbReference type="ARBA" id="ARBA00023242"/>
    </source>
</evidence>
<dbReference type="InterPro" id="IPR001895">
    <property type="entry name" value="RASGEF_cat_dom"/>
</dbReference>
<feature type="compositionally biased region" description="Polar residues" evidence="14">
    <location>
        <begin position="527"/>
        <end position="538"/>
    </location>
</feature>
<feature type="compositionally biased region" description="Basic and acidic residues" evidence="14">
    <location>
        <begin position="1572"/>
        <end position="1595"/>
    </location>
</feature>
<dbReference type="GO" id="GO:0005634">
    <property type="term" value="C:nucleus"/>
    <property type="evidence" value="ECO:0007669"/>
    <property type="project" value="UniProtKB-SubCell"/>
</dbReference>
<feature type="compositionally biased region" description="Polar residues" evidence="14">
    <location>
        <begin position="509"/>
        <end position="519"/>
    </location>
</feature>
<keyword evidence="21" id="KW-1185">Reference proteome</keyword>
<evidence type="ECO:0000256" key="14">
    <source>
        <dbReference type="SAM" id="MobiDB-lite"/>
    </source>
</evidence>
<dbReference type="InterPro" id="IPR001650">
    <property type="entry name" value="Helicase_C-like"/>
</dbReference>
<dbReference type="EC" id="3.6.4.13" evidence="2"/>
<dbReference type="GO" id="GO:0007264">
    <property type="term" value="P:small GTPase-mediated signal transduction"/>
    <property type="evidence" value="ECO:0007669"/>
    <property type="project" value="InterPro"/>
</dbReference>
<dbReference type="InterPro" id="IPR011545">
    <property type="entry name" value="DEAD/DEAH_box_helicase_dom"/>
</dbReference>
<name>A0A4S4N810_9APHY</name>
<evidence type="ECO:0000256" key="2">
    <source>
        <dbReference type="ARBA" id="ARBA00012552"/>
    </source>
</evidence>
<feature type="short sequence motif" description="Q motif" evidence="12">
    <location>
        <begin position="1021"/>
        <end position="1049"/>
    </location>
</feature>
<dbReference type="Pfam" id="PF00271">
    <property type="entry name" value="Helicase_C"/>
    <property type="match status" value="1"/>
</dbReference>
<evidence type="ECO:0000256" key="7">
    <source>
        <dbReference type="ARBA" id="ARBA00022840"/>
    </source>
</evidence>
<dbReference type="Pfam" id="PF00618">
    <property type="entry name" value="RasGEF_N"/>
    <property type="match status" value="1"/>
</dbReference>
<dbReference type="SUPFAM" id="SSF48366">
    <property type="entry name" value="Ras GEF"/>
    <property type="match status" value="1"/>
</dbReference>
<dbReference type="InterPro" id="IPR014001">
    <property type="entry name" value="Helicase_ATP-bd"/>
</dbReference>
<dbReference type="GO" id="GO:0003724">
    <property type="term" value="F:RNA helicase activity"/>
    <property type="evidence" value="ECO:0007669"/>
    <property type="project" value="UniProtKB-EC"/>
</dbReference>
<evidence type="ECO:0000256" key="4">
    <source>
        <dbReference type="ARBA" id="ARBA00022741"/>
    </source>
</evidence>
<dbReference type="Pfam" id="PF00617">
    <property type="entry name" value="RasGEF"/>
    <property type="match status" value="1"/>
</dbReference>
<keyword evidence="6" id="KW-0347">Helicase</keyword>
<evidence type="ECO:0000259" key="17">
    <source>
        <dbReference type="PROSITE" id="PS51192"/>
    </source>
</evidence>
<evidence type="ECO:0000256" key="5">
    <source>
        <dbReference type="ARBA" id="ARBA00022801"/>
    </source>
</evidence>
<comment type="caution">
    <text evidence="20">The sequence shown here is derived from an EMBL/GenBank/DDBJ whole genome shotgun (WGS) entry which is preliminary data.</text>
</comment>
<evidence type="ECO:0000256" key="6">
    <source>
        <dbReference type="ARBA" id="ARBA00022806"/>
    </source>
</evidence>
<dbReference type="PROSITE" id="PS51194">
    <property type="entry name" value="HELICASE_CTER"/>
    <property type="match status" value="1"/>
</dbReference>
<proteinExistence type="predicted"/>
<dbReference type="PROSITE" id="PS00039">
    <property type="entry name" value="DEAD_ATP_HELICASE"/>
    <property type="match status" value="1"/>
</dbReference>
<feature type="compositionally biased region" description="Low complexity" evidence="14">
    <location>
        <begin position="490"/>
        <end position="508"/>
    </location>
</feature>
<feature type="domain" description="Ras-GEF" evidence="15">
    <location>
        <begin position="570"/>
        <end position="801"/>
    </location>
</feature>
<keyword evidence="8" id="KW-0694">RNA-binding</keyword>
<dbReference type="EMBL" id="SGPM01000001">
    <property type="protein sequence ID" value="THH34091.1"/>
    <property type="molecule type" value="Genomic_DNA"/>
</dbReference>
<evidence type="ECO:0000256" key="13">
    <source>
        <dbReference type="SAM" id="Coils"/>
    </source>
</evidence>
<feature type="compositionally biased region" description="Basic and acidic residues" evidence="14">
    <location>
        <begin position="1491"/>
        <end position="1504"/>
    </location>
</feature>
<feature type="compositionally biased region" description="Polar residues" evidence="14">
    <location>
        <begin position="225"/>
        <end position="241"/>
    </location>
</feature>
<feature type="region of interest" description="Disordered" evidence="14">
    <location>
        <begin position="1540"/>
        <end position="1598"/>
    </location>
</feature>
<organism evidence="20 21">
    <name type="scientific">Antrodiella citrinella</name>
    <dbReference type="NCBI Taxonomy" id="2447956"/>
    <lineage>
        <taxon>Eukaryota</taxon>
        <taxon>Fungi</taxon>
        <taxon>Dikarya</taxon>
        <taxon>Basidiomycota</taxon>
        <taxon>Agaricomycotina</taxon>
        <taxon>Agaricomycetes</taxon>
        <taxon>Polyporales</taxon>
        <taxon>Steccherinaceae</taxon>
        <taxon>Antrodiella</taxon>
    </lineage>
</organism>
<dbReference type="GO" id="GO:0042254">
    <property type="term" value="P:ribosome biogenesis"/>
    <property type="evidence" value="ECO:0007669"/>
    <property type="project" value="UniProtKB-KW"/>
</dbReference>
<feature type="compositionally biased region" description="Acidic residues" evidence="14">
    <location>
        <begin position="929"/>
        <end position="999"/>
    </location>
</feature>
<dbReference type="InterPro" id="IPR023578">
    <property type="entry name" value="Ras_GEF_dom_sf"/>
</dbReference>
<feature type="domain" description="DEAD-box RNA helicase Q" evidence="19">
    <location>
        <begin position="1021"/>
        <end position="1049"/>
    </location>
</feature>
<dbReference type="GO" id="GO:0005524">
    <property type="term" value="F:ATP binding"/>
    <property type="evidence" value="ECO:0007669"/>
    <property type="project" value="UniProtKB-KW"/>
</dbReference>
<dbReference type="InterPro" id="IPR011044">
    <property type="entry name" value="Quino_amine_DH_bsu"/>
</dbReference>
<dbReference type="GO" id="GO:0005829">
    <property type="term" value="C:cytosol"/>
    <property type="evidence" value="ECO:0007669"/>
    <property type="project" value="TreeGrafter"/>
</dbReference>
<dbReference type="PROSITE" id="PS50009">
    <property type="entry name" value="RASGEF_CAT"/>
    <property type="match status" value="1"/>
</dbReference>
<dbReference type="InterPro" id="IPR036964">
    <property type="entry name" value="RASGEF_cat_dom_sf"/>
</dbReference>
<feature type="domain" description="N-terminal Ras-GEF" evidence="16">
    <location>
        <begin position="334"/>
        <end position="459"/>
    </location>
</feature>
<evidence type="ECO:0000256" key="12">
    <source>
        <dbReference type="PROSITE-ProRule" id="PRU00552"/>
    </source>
</evidence>
<keyword evidence="4" id="KW-0547">Nucleotide-binding</keyword>
<keyword evidence="13" id="KW-0175">Coiled coil</keyword>
<dbReference type="Gene3D" id="1.10.840.10">
    <property type="entry name" value="Ras guanine-nucleotide exchange factors catalytic domain"/>
    <property type="match status" value="1"/>
</dbReference>
<dbReference type="GO" id="GO:0010467">
    <property type="term" value="P:gene expression"/>
    <property type="evidence" value="ECO:0007669"/>
    <property type="project" value="UniProtKB-ARBA"/>
</dbReference>
<dbReference type="PROSITE" id="PS51195">
    <property type="entry name" value="Q_MOTIF"/>
    <property type="match status" value="1"/>
</dbReference>
<feature type="region of interest" description="Disordered" evidence="14">
    <location>
        <begin position="316"/>
        <end position="336"/>
    </location>
</feature>
<dbReference type="InterPro" id="IPR015943">
    <property type="entry name" value="WD40/YVTN_repeat-like_dom_sf"/>
</dbReference>
<feature type="domain" description="Helicase C-terminal" evidence="18">
    <location>
        <begin position="1258"/>
        <end position="1411"/>
    </location>
</feature>
<evidence type="ECO:0000256" key="8">
    <source>
        <dbReference type="ARBA" id="ARBA00022884"/>
    </source>
</evidence>
<comment type="subcellular location">
    <subcellularLocation>
        <location evidence="1">Nucleus</location>
    </subcellularLocation>
</comment>
<feature type="domain" description="Helicase ATP-binding" evidence="17">
    <location>
        <begin position="1052"/>
        <end position="1228"/>
    </location>
</feature>
<protein>
    <recommendedName>
        <fullName evidence="2">RNA helicase</fullName>
        <ecNumber evidence="2">3.6.4.13</ecNumber>
    </recommendedName>
</protein>
<evidence type="ECO:0000259" key="15">
    <source>
        <dbReference type="PROSITE" id="PS50009"/>
    </source>
</evidence>
<dbReference type="SMART" id="SM00490">
    <property type="entry name" value="HELICc"/>
    <property type="match status" value="1"/>
</dbReference>
<dbReference type="Gene3D" id="2.130.10.10">
    <property type="entry name" value="YVTN repeat-like/Quinoprotein amine dehydrogenase"/>
    <property type="match status" value="1"/>
</dbReference>
<evidence type="ECO:0000256" key="11">
    <source>
        <dbReference type="PROSITE-ProRule" id="PRU00168"/>
    </source>
</evidence>
<dbReference type="GO" id="GO:0016787">
    <property type="term" value="F:hydrolase activity"/>
    <property type="evidence" value="ECO:0007669"/>
    <property type="project" value="UniProtKB-KW"/>
</dbReference>
<dbReference type="SMART" id="SM00147">
    <property type="entry name" value="RasGEF"/>
    <property type="match status" value="1"/>
</dbReference>
<dbReference type="Gene3D" id="1.20.870.10">
    <property type="entry name" value="Son of sevenless (SoS) protein Chain: S domain 1"/>
    <property type="match status" value="1"/>
</dbReference>
<dbReference type="Pfam" id="PF00270">
    <property type="entry name" value="DEAD"/>
    <property type="match status" value="1"/>
</dbReference>
<feature type="compositionally biased region" description="Basic residues" evidence="14">
    <location>
        <begin position="1560"/>
        <end position="1569"/>
    </location>
</feature>
<dbReference type="Proteomes" id="UP000308730">
    <property type="component" value="Unassembled WGS sequence"/>
</dbReference>
<reference evidence="20 21" key="1">
    <citation type="submission" date="2019-02" db="EMBL/GenBank/DDBJ databases">
        <title>Genome sequencing of the rare red list fungi Antrodiella citrinella (Flaviporus citrinellus).</title>
        <authorList>
            <person name="Buettner E."/>
            <person name="Kellner H."/>
        </authorList>
    </citation>
    <scope>NUCLEOTIDE SEQUENCE [LARGE SCALE GENOMIC DNA]</scope>
    <source>
        <strain evidence="20 21">DSM 108506</strain>
    </source>
</reference>
<dbReference type="CDD" id="cd18787">
    <property type="entry name" value="SF2_C_DEAD"/>
    <property type="match status" value="1"/>
</dbReference>
<evidence type="ECO:0000259" key="16">
    <source>
        <dbReference type="PROSITE" id="PS50212"/>
    </source>
</evidence>
<dbReference type="PANTHER" id="PTHR47959">
    <property type="entry name" value="ATP-DEPENDENT RNA HELICASE RHLE-RELATED"/>
    <property type="match status" value="1"/>
</dbReference>
<evidence type="ECO:0000256" key="1">
    <source>
        <dbReference type="ARBA" id="ARBA00004123"/>
    </source>
</evidence>
<feature type="region of interest" description="Disordered" evidence="14">
    <location>
        <begin position="843"/>
        <end position="868"/>
    </location>
</feature>
<dbReference type="Gene3D" id="3.40.50.300">
    <property type="entry name" value="P-loop containing nucleotide triphosphate hydrolases"/>
    <property type="match status" value="3"/>
</dbReference>
<keyword evidence="5" id="KW-0378">Hydrolase</keyword>
<feature type="region of interest" description="Disordered" evidence="14">
    <location>
        <begin position="194"/>
        <end position="288"/>
    </location>
</feature>
<dbReference type="InterPro" id="IPR050079">
    <property type="entry name" value="DEAD_box_RNA_helicase"/>
</dbReference>
<evidence type="ECO:0000259" key="18">
    <source>
        <dbReference type="PROSITE" id="PS51194"/>
    </source>
</evidence>
<dbReference type="InterPro" id="IPR000629">
    <property type="entry name" value="RNA-helicase_DEAD-box_CS"/>
</dbReference>
<dbReference type="InterPro" id="IPR027417">
    <property type="entry name" value="P-loop_NTPase"/>
</dbReference>
<dbReference type="PANTHER" id="PTHR47959:SF1">
    <property type="entry name" value="ATP-DEPENDENT RNA HELICASE DBPA"/>
    <property type="match status" value="1"/>
</dbReference>
<feature type="coiled-coil region" evidence="13">
    <location>
        <begin position="1403"/>
        <end position="1443"/>
    </location>
</feature>
<dbReference type="OrthoDB" id="10259843at2759"/>
<dbReference type="CDD" id="cd17947">
    <property type="entry name" value="DEADc_DDX27"/>
    <property type="match status" value="1"/>
</dbReference>
<accession>A0A4S4N810</accession>
<feature type="region of interest" description="Disordered" evidence="14">
    <location>
        <begin position="1490"/>
        <end position="1510"/>
    </location>
</feature>
<keyword evidence="9" id="KW-0539">Nucleus</keyword>
<dbReference type="GO" id="GO:0005085">
    <property type="term" value="F:guanyl-nucleotide exchange factor activity"/>
    <property type="evidence" value="ECO:0007669"/>
    <property type="project" value="UniProtKB-KW"/>
</dbReference>
<dbReference type="InterPro" id="IPR000651">
    <property type="entry name" value="Ras-like_Gua-exchang_fac_N"/>
</dbReference>
<evidence type="ECO:0000256" key="10">
    <source>
        <dbReference type="ARBA" id="ARBA00047984"/>
    </source>
</evidence>
<feature type="compositionally biased region" description="Low complexity" evidence="14">
    <location>
        <begin position="253"/>
        <end position="262"/>
    </location>
</feature>
<feature type="compositionally biased region" description="Basic and acidic residues" evidence="14">
    <location>
        <begin position="273"/>
        <end position="284"/>
    </location>
</feature>
<dbReference type="Pfam" id="PF12896">
    <property type="entry name" value="ANAPC4"/>
    <property type="match status" value="1"/>
</dbReference>
<dbReference type="SUPFAM" id="SSF52540">
    <property type="entry name" value="P-loop containing nucleoside triphosphate hydrolases"/>
    <property type="match status" value="2"/>
</dbReference>
<dbReference type="PROSITE" id="PS51192">
    <property type="entry name" value="HELICASE_ATP_BIND_1"/>
    <property type="match status" value="1"/>
</dbReference>
<dbReference type="PROSITE" id="PS50212">
    <property type="entry name" value="RASGEF_NTER"/>
    <property type="match status" value="1"/>
</dbReference>
<keyword evidence="11" id="KW-0344">Guanine-nucleotide releasing factor</keyword>
<feature type="region of interest" description="Disordered" evidence="14">
    <location>
        <begin position="480"/>
        <end position="541"/>
    </location>
</feature>
<keyword evidence="7" id="KW-0067">ATP-binding</keyword>
<feature type="region of interest" description="Disordered" evidence="14">
    <location>
        <begin position="917"/>
        <end position="1017"/>
    </location>
</feature>
<dbReference type="SUPFAM" id="SSF50969">
    <property type="entry name" value="YVTN repeat-like/Quinoprotein amine dehydrogenase"/>
    <property type="match status" value="1"/>
</dbReference>
<dbReference type="InterPro" id="IPR024790">
    <property type="entry name" value="APC4_long_dom"/>
</dbReference>
<gene>
    <name evidence="20" type="ORF">EUX98_g78</name>
</gene>
<evidence type="ECO:0000256" key="3">
    <source>
        <dbReference type="ARBA" id="ARBA00022517"/>
    </source>
</evidence>
<dbReference type="InterPro" id="IPR014014">
    <property type="entry name" value="RNA_helicase_DEAD_Q_motif"/>
</dbReference>
<sequence length="2410" mass="266721">MRSELVIAVVGAPGTGRTTVIRKGLKAYGLSDMRMTSVPQSNERGGVFNYSYRVGRIVYDSDSFITLRVLEIDIASLDITQIRASHLCPDGVPPVDGLVICYDASRESSFGRVADLIRAFAHLRLPSVVLACKSDLEKRVDPRGASSVLKSLSVSAHYDVGLVEATTENAQGKERIRMAFEWIFQTLLNPEALLSSRDDGDPQYNPASPAILASTPPPWDINRAESATPTASSSFFGSQPRSRLLSHVPPPSSDSTQSPTSPVRARSTNDLLSESRRDSDRDWDQSTTSGSVVISVNGAGSGASVQLAPFIPSERLNPDEIAEGSRDNVSSTKESRAPPWVGLQDLLNKLLFLAVSDDDATFINHFLLTYRRFASPRSILLAMQKRMRALDEPSGDPMFACFAQMKICCLLDTWTRMYANDFAVPGTAGALSALLKSILGKTYLLQYGSEFIAFMELLPTLGDADAAWAMKVEAPKYDSDDESSIDLAVPSKSPMSSMSPLPDSSSDPVTRSRTQSTVTNRDRKSSLPLSHRSTTMGSPSPVHAPIIEAVSSKAILKNLQAICADLNQYDPTDIAQEITRHEKDLFLLINPRNWMQHVLSQGKKDAGNDPIAIYNRVSNHIAHWVLSLILCHDKPKMRAKQIERFADIATRLRNLNNYSALRAVVAGINGATFEGDEAIEIFRTKNAESWKVFQSFDHLLQAVRSHQRYRMALRNTSGACIPALEIHLSDLIRAHEGNPDFHDDDPEKIHWAKFSMMGRFIDVVTQCQKVCRDSKAFDFPDRPTVWKLLMFQDGHMLMNEELQRELFLKAITKPSKLPSAPSHFIIMATDDFIMTLDSDTEDQPVVQAPKSGSKKQKQPKAVAGEEEAQLNPEFTFDLSAYPYQDLIEQTNVTDYVKTGSKPIPISVDEIIERRKLKQTTGKRKRAAEESEVEDEEDSSDESSSDEEGDEGKESEGEDSEGEEDPLETSDEEGGGDSDDDEDEEAGEAYDSSDSDEEETQAEKDRKTAFFAPENEPSEAHASFMTMNLSRPIHKAITGLGFHKPTPIQAATIPVALLGKDVVGNAVTGSGKTAAFIIPMIERLLYRERGSKAAATRCLVLVPTRELGVQCFEVGMKLAAHTDIRFCLVVGGLSVKAQESALRTRPDVIIATPGRLIDHLRNSPAFTLDTLDILVLDEADRMLSDGFSDELTEIIKSCPPSRQTMLFSATNTDSVDELVKMSLNKPVRLFVDPNRSTARGLVQEFVRVRSGKESERSALLVALCKRTCKSRAVIFFRSKKLAHQMRIVFSLLDMKCSELHGDLSQEQRLAALHQFRDGSVDYLMATDLASRGLDIKGVETVINYDMPGQLAQYLHRVGRTARAGKQGRSVTLVGESDRKMLKAAIKHASGEDMVRHRQIPAETVAKWSQKLEAAKSEISEVMIEEREEKEIRRAEMEIKKGQNLIEHEAEIYSRPARTWFQSEKEKEKAASVSRGQYEAGFKATIPATKAVPAKDAKDKPKRDKFAGLTRKAKRRKMAMEEDEEAGESHAIKVAVRSAKKAMRPVKIGQPEQRPQGSKAAAKAKKAKRVVGRQGDRFDKDMGSKAPREGVRAKKSDVVGGMGKKGDKDLLLIASRSPSGDKLSLWKMQGSKKWEFEFDKASTATGGIVDVAWSPDGTFIAVAHHPATITLHSVQEGAQHSIMFPRVKAGLPDKPNISGVWWFKRREDEKKPIPDLLRRHDLIPGSALSVLQSQPLLDTLYDEIHAMSTSDLFSFQSTNPRNPPRYLTPQVVANWPSLPSDLTAATLRSKRVAKQKLRPGEELDQPENGNLNSVLVVADQSGNMWTYLDGNYPLGFVSLGFPCSVPSLDTDYDATIFAYPQVSLEGDATCTGLYPVVVEFPLLQRRLPRDVAKVSTAVKDLTYFALCVVKEMRTAWFGSETHSGARELGARWIKDLETRQKDQFGMKEPNAILDLTTLLVTGRASESLADFIGSGEQMSERGIQKWESAILEALVRIRDYSEKLLTPATQRLYVLLTEVRGWASLSAYSHLQVPLAEVSALIIQLSRALVCASWLSAAARKEFARFIEFITWIRHETSKANQQADVHNHPPPRHDILKVNEYLVSGLVDSSIDKWFTGSNPSFQPHELGVPNNYDIEAALKVMREILDHPEGLANLNLKPVDISNMDRNIDALFTDLSTHCRRLFHQACQATSRAATVSFEPKMTPSLGQSNQGGVVPAFVRRRGRMMEDGGPTQYLALQSPHVDNESYLFLIRMTTDRQGPPNMVAVSAAPLQCCLAREGETAIALEILDAEFFDGEDLIVVYRAYGHAGVTYMGTVNYVDLVYEQIDGSWDVNCNSRESLMTDLLERLGHGQLVPVNVRMQESRALGGCREGSVTLAVNGEVGRRVACVLDDGGLSLEIVDMEGDEEEDG</sequence>
<evidence type="ECO:0000313" key="20">
    <source>
        <dbReference type="EMBL" id="THH34091.1"/>
    </source>
</evidence>
<dbReference type="GO" id="GO:0003723">
    <property type="term" value="F:RNA binding"/>
    <property type="evidence" value="ECO:0007669"/>
    <property type="project" value="UniProtKB-KW"/>
</dbReference>
<evidence type="ECO:0000259" key="19">
    <source>
        <dbReference type="PROSITE" id="PS51195"/>
    </source>
</evidence>
<keyword evidence="3" id="KW-0690">Ribosome biogenesis</keyword>
<comment type="catalytic activity">
    <reaction evidence="10">
        <text>ATP + H2O = ADP + phosphate + H(+)</text>
        <dbReference type="Rhea" id="RHEA:13065"/>
        <dbReference type="ChEBI" id="CHEBI:15377"/>
        <dbReference type="ChEBI" id="CHEBI:15378"/>
        <dbReference type="ChEBI" id="CHEBI:30616"/>
        <dbReference type="ChEBI" id="CHEBI:43474"/>
        <dbReference type="ChEBI" id="CHEBI:456216"/>
        <dbReference type="EC" id="3.6.4.13"/>
    </reaction>
</comment>
<dbReference type="SMART" id="SM00487">
    <property type="entry name" value="DEXDc"/>
    <property type="match status" value="1"/>
</dbReference>